<dbReference type="Proteomes" id="UP000531950">
    <property type="component" value="Unassembled WGS sequence"/>
</dbReference>
<organism evidence="2 3">
    <name type="scientific">Pseudomonas yamanorum</name>
    <dbReference type="NCBI Taxonomy" id="515393"/>
    <lineage>
        <taxon>Bacteria</taxon>
        <taxon>Pseudomonadati</taxon>
        <taxon>Pseudomonadota</taxon>
        <taxon>Gammaproteobacteria</taxon>
        <taxon>Pseudomonadales</taxon>
        <taxon>Pseudomonadaceae</taxon>
        <taxon>Pseudomonas</taxon>
    </lineage>
</organism>
<reference evidence="2 3" key="1">
    <citation type="submission" date="2020-04" db="EMBL/GenBank/DDBJ databases">
        <title>Molecular characterization of pseudomonads from Agaricus bisporus reveal novel blotch 2 pathogens in Western Europe.</title>
        <authorList>
            <person name="Taparia T."/>
            <person name="Krijger M."/>
            <person name="Haynes E."/>
            <person name="Elpinstone J.G."/>
            <person name="Noble R."/>
            <person name="Van Der Wolf J."/>
        </authorList>
    </citation>
    <scope>NUCLEOTIDE SEQUENCE [LARGE SCALE GENOMIC DNA]</scope>
    <source>
        <strain evidence="2 3">IPO3782</strain>
    </source>
</reference>
<evidence type="ECO:0000256" key="1">
    <source>
        <dbReference type="SAM" id="Phobius"/>
    </source>
</evidence>
<accession>A0A7Y8EL74</accession>
<feature type="transmembrane region" description="Helical" evidence="1">
    <location>
        <begin position="220"/>
        <end position="238"/>
    </location>
</feature>
<proteinExistence type="predicted"/>
<gene>
    <name evidence="2" type="ORF">HX822_27565</name>
</gene>
<dbReference type="EMBL" id="JACARG010000057">
    <property type="protein sequence ID" value="NWE16718.1"/>
    <property type="molecule type" value="Genomic_DNA"/>
</dbReference>
<evidence type="ECO:0000313" key="3">
    <source>
        <dbReference type="Proteomes" id="UP000531950"/>
    </source>
</evidence>
<evidence type="ECO:0000313" key="2">
    <source>
        <dbReference type="EMBL" id="NWE16718.1"/>
    </source>
</evidence>
<dbReference type="RefSeq" id="WP_177079575.1">
    <property type="nucleotide sequence ID" value="NZ_JACARG010000057.1"/>
</dbReference>
<keyword evidence="1" id="KW-0472">Membrane</keyword>
<keyword evidence="1" id="KW-1133">Transmembrane helix</keyword>
<name>A0A7Y8EL74_9PSED</name>
<comment type="caution">
    <text evidence="2">The sequence shown here is derived from an EMBL/GenBank/DDBJ whole genome shotgun (WGS) entry which is preliminary data.</text>
</comment>
<feature type="transmembrane region" description="Helical" evidence="1">
    <location>
        <begin position="159"/>
        <end position="177"/>
    </location>
</feature>
<feature type="transmembrane region" description="Helical" evidence="1">
    <location>
        <begin position="189"/>
        <end position="213"/>
    </location>
</feature>
<keyword evidence="1" id="KW-0812">Transmembrane</keyword>
<protein>
    <submittedName>
        <fullName evidence="2">Uncharacterized protein</fullName>
    </submittedName>
</protein>
<dbReference type="AlphaFoldDB" id="A0A7Y8EL74"/>
<sequence>MDAPYRNYLARENHSVDAEVLERALESFEGVAVKFSSDFIEDARQRDNYNRNVKRVKAEVLKQVANGSISAKEGAEFCYEMRNKIMAETRARTSVAGRAIAEREKVISPALEKLLDEKSGRKFGKRFNELGPRQKSTVHYEIIESSARPNTKFNIRNKALRTIGKVLIVVTVAYVVYDVVNAQNKVKEVIKQGAVMAGGLSGTILAGSAASLVCGPGAPVCAVALLIGGGIAAGWVASEVVELFDDELEEFTRWQVK</sequence>